<keyword evidence="1" id="KW-0805">Transcription regulation</keyword>
<evidence type="ECO:0000259" key="5">
    <source>
        <dbReference type="PROSITE" id="PS51078"/>
    </source>
</evidence>
<keyword evidence="7" id="KW-1185">Reference proteome</keyword>
<dbReference type="RefSeq" id="WP_006076635.1">
    <property type="nucleotide sequence ID" value="NZ_AOMD01000012.1"/>
</dbReference>
<dbReference type="InterPro" id="IPR011991">
    <property type="entry name" value="ArsR-like_HTH"/>
</dbReference>
<dbReference type="AlphaFoldDB" id="M0MQN6"/>
<evidence type="ECO:0000313" key="6">
    <source>
        <dbReference type="EMBL" id="EMA46795.1"/>
    </source>
</evidence>
<evidence type="ECO:0000256" key="3">
    <source>
        <dbReference type="ARBA" id="ARBA00023163"/>
    </source>
</evidence>
<name>M0MQN6_9EURY</name>
<dbReference type="InterPro" id="IPR029016">
    <property type="entry name" value="GAF-like_dom_sf"/>
</dbReference>
<feature type="domain" description="HTH iclR-type" evidence="4">
    <location>
        <begin position="9"/>
        <end position="68"/>
    </location>
</feature>
<dbReference type="InterPro" id="IPR050707">
    <property type="entry name" value="HTH_MetabolicPath_Reg"/>
</dbReference>
<protein>
    <submittedName>
        <fullName evidence="6">IclR family transcriptional regulator</fullName>
    </submittedName>
</protein>
<dbReference type="SMART" id="SM00346">
    <property type="entry name" value="HTH_ICLR"/>
    <property type="match status" value="1"/>
</dbReference>
<evidence type="ECO:0000313" key="7">
    <source>
        <dbReference type="Proteomes" id="UP000011669"/>
    </source>
</evidence>
<dbReference type="PANTHER" id="PTHR30136">
    <property type="entry name" value="HELIX-TURN-HELIX TRANSCRIPTIONAL REGULATOR, ICLR FAMILY"/>
    <property type="match status" value="1"/>
</dbReference>
<dbReference type="Proteomes" id="UP000011669">
    <property type="component" value="Unassembled WGS sequence"/>
</dbReference>
<dbReference type="Gene3D" id="3.30.450.40">
    <property type="match status" value="1"/>
</dbReference>
<dbReference type="Pfam" id="PF01614">
    <property type="entry name" value="IclR_C"/>
    <property type="match status" value="1"/>
</dbReference>
<dbReference type="EMBL" id="AOMD01000012">
    <property type="protein sequence ID" value="EMA46795.1"/>
    <property type="molecule type" value="Genomic_DNA"/>
</dbReference>
<proteinExistence type="predicted"/>
<dbReference type="InterPro" id="IPR036388">
    <property type="entry name" value="WH-like_DNA-bd_sf"/>
</dbReference>
<gene>
    <name evidence="6" type="ORF">C449_03976</name>
</gene>
<dbReference type="InterPro" id="IPR036390">
    <property type="entry name" value="WH_DNA-bd_sf"/>
</dbReference>
<evidence type="ECO:0000256" key="2">
    <source>
        <dbReference type="ARBA" id="ARBA00023125"/>
    </source>
</evidence>
<dbReference type="Gene3D" id="1.10.10.10">
    <property type="entry name" value="Winged helix-like DNA-binding domain superfamily/Winged helix DNA-binding domain"/>
    <property type="match status" value="1"/>
</dbReference>
<dbReference type="InParanoid" id="M0MQN6"/>
<comment type="caution">
    <text evidence="6">The sequence shown here is derived from an EMBL/GenBank/DDBJ whole genome shotgun (WGS) entry which is preliminary data.</text>
</comment>
<dbReference type="GO" id="GO:0003700">
    <property type="term" value="F:DNA-binding transcription factor activity"/>
    <property type="evidence" value="ECO:0007669"/>
    <property type="project" value="TreeGrafter"/>
</dbReference>
<evidence type="ECO:0000256" key="1">
    <source>
        <dbReference type="ARBA" id="ARBA00023015"/>
    </source>
</evidence>
<accession>M0MQN6</accession>
<sequence length="254" mass="28098">MEGTSTPSLRTTENTIRVVRALKELDGAGVTELATHLSMSKSTVHDHLATLRRHDYVTKDGDSYEIGLGFFEMGEYARKRRKIYEVARPEVADLAAETGELANLMVEEHGRGVYLYRSRGEKAVTLDTHTGKRRYLHNTALGKAILAHLPDSRVDEILNRHGLPAATPNTITDRDRLHEKLAEIRERGVAYCGQERVEGLQCVAAPVLGRDNEVLGAISVAAPTTRLTGERFAEEIPELVLQAANVVEINVTYS</sequence>
<dbReference type="SUPFAM" id="SSF55781">
    <property type="entry name" value="GAF domain-like"/>
    <property type="match status" value="1"/>
</dbReference>
<feature type="domain" description="IclR-ED" evidence="5">
    <location>
        <begin position="69"/>
        <end position="253"/>
    </location>
</feature>
<dbReference type="PATRIC" id="fig|1227455.4.peg.809"/>
<dbReference type="CDD" id="cd00090">
    <property type="entry name" value="HTH_ARSR"/>
    <property type="match status" value="1"/>
</dbReference>
<organism evidence="6 7">
    <name type="scientific">Halococcus saccharolyticus DSM 5350</name>
    <dbReference type="NCBI Taxonomy" id="1227455"/>
    <lineage>
        <taxon>Archaea</taxon>
        <taxon>Methanobacteriati</taxon>
        <taxon>Methanobacteriota</taxon>
        <taxon>Stenosarchaea group</taxon>
        <taxon>Halobacteria</taxon>
        <taxon>Halobacteriales</taxon>
        <taxon>Halococcaceae</taxon>
        <taxon>Halococcus</taxon>
    </lineage>
</organism>
<reference evidence="6 7" key="1">
    <citation type="journal article" date="2014" name="PLoS Genet.">
        <title>Phylogenetically driven sequencing of extremely halophilic archaea reveals strategies for static and dynamic osmo-response.</title>
        <authorList>
            <person name="Becker E.A."/>
            <person name="Seitzer P.M."/>
            <person name="Tritt A."/>
            <person name="Larsen D."/>
            <person name="Krusor M."/>
            <person name="Yao A.I."/>
            <person name="Wu D."/>
            <person name="Madern D."/>
            <person name="Eisen J.A."/>
            <person name="Darling A.E."/>
            <person name="Facciotti M.T."/>
        </authorList>
    </citation>
    <scope>NUCLEOTIDE SEQUENCE [LARGE SCALE GENOMIC DNA]</scope>
    <source>
        <strain evidence="6 7">DSM 5350</strain>
    </source>
</reference>
<dbReference type="InterPro" id="IPR014757">
    <property type="entry name" value="Tscrpt_reg_IclR_C"/>
</dbReference>
<dbReference type="PROSITE" id="PS51077">
    <property type="entry name" value="HTH_ICLR"/>
    <property type="match status" value="1"/>
</dbReference>
<dbReference type="PROSITE" id="PS51078">
    <property type="entry name" value="ICLR_ED"/>
    <property type="match status" value="1"/>
</dbReference>
<dbReference type="Pfam" id="PF09339">
    <property type="entry name" value="HTH_IclR"/>
    <property type="match status" value="1"/>
</dbReference>
<keyword evidence="3" id="KW-0804">Transcription</keyword>
<dbReference type="GO" id="GO:0045892">
    <property type="term" value="P:negative regulation of DNA-templated transcription"/>
    <property type="evidence" value="ECO:0007669"/>
    <property type="project" value="TreeGrafter"/>
</dbReference>
<dbReference type="SUPFAM" id="SSF46785">
    <property type="entry name" value="Winged helix' DNA-binding domain"/>
    <property type="match status" value="1"/>
</dbReference>
<dbReference type="GO" id="GO:0003677">
    <property type="term" value="F:DNA binding"/>
    <property type="evidence" value="ECO:0007669"/>
    <property type="project" value="UniProtKB-KW"/>
</dbReference>
<dbReference type="InterPro" id="IPR005471">
    <property type="entry name" value="Tscrpt_reg_IclR_N"/>
</dbReference>
<dbReference type="OrthoDB" id="14763at2157"/>
<dbReference type="STRING" id="1227455.C449_03976"/>
<keyword evidence="2" id="KW-0238">DNA-binding</keyword>
<evidence type="ECO:0000259" key="4">
    <source>
        <dbReference type="PROSITE" id="PS51077"/>
    </source>
</evidence>
<dbReference type="PANTHER" id="PTHR30136:SF35">
    <property type="entry name" value="HTH-TYPE TRANSCRIPTIONAL REGULATOR RV1719"/>
    <property type="match status" value="1"/>
</dbReference>